<reference evidence="1 2" key="1">
    <citation type="journal article" date="2024" name="Commun. Biol.">
        <title>Comparative genomic analysis of thermophilic fungi reveals convergent evolutionary adaptations and gene losses.</title>
        <authorList>
            <person name="Steindorff A.S."/>
            <person name="Aguilar-Pontes M.V."/>
            <person name="Robinson A.J."/>
            <person name="Andreopoulos B."/>
            <person name="LaButti K."/>
            <person name="Kuo A."/>
            <person name="Mondo S."/>
            <person name="Riley R."/>
            <person name="Otillar R."/>
            <person name="Haridas S."/>
            <person name="Lipzen A."/>
            <person name="Grimwood J."/>
            <person name="Schmutz J."/>
            <person name="Clum A."/>
            <person name="Reid I.D."/>
            <person name="Moisan M.C."/>
            <person name="Butler G."/>
            <person name="Nguyen T.T.M."/>
            <person name="Dewar K."/>
            <person name="Conant G."/>
            <person name="Drula E."/>
            <person name="Henrissat B."/>
            <person name="Hansel C."/>
            <person name="Singer S."/>
            <person name="Hutchinson M.I."/>
            <person name="de Vries R.P."/>
            <person name="Natvig D.O."/>
            <person name="Powell A.J."/>
            <person name="Tsang A."/>
            <person name="Grigoriev I.V."/>
        </authorList>
    </citation>
    <scope>NUCLEOTIDE SEQUENCE [LARGE SCALE GENOMIC DNA]</scope>
    <source>
        <strain evidence="1 2">CBS 494.80</strain>
    </source>
</reference>
<organism evidence="1 2">
    <name type="scientific">Oculimacula yallundae</name>
    <dbReference type="NCBI Taxonomy" id="86028"/>
    <lineage>
        <taxon>Eukaryota</taxon>
        <taxon>Fungi</taxon>
        <taxon>Dikarya</taxon>
        <taxon>Ascomycota</taxon>
        <taxon>Pezizomycotina</taxon>
        <taxon>Leotiomycetes</taxon>
        <taxon>Helotiales</taxon>
        <taxon>Ploettnerulaceae</taxon>
        <taxon>Oculimacula</taxon>
    </lineage>
</organism>
<comment type="caution">
    <text evidence="1">The sequence shown here is derived from an EMBL/GenBank/DDBJ whole genome shotgun (WGS) entry which is preliminary data.</text>
</comment>
<gene>
    <name evidence="1" type="ORF">VTL71DRAFT_2903</name>
</gene>
<evidence type="ECO:0000313" key="2">
    <source>
        <dbReference type="Proteomes" id="UP001595075"/>
    </source>
</evidence>
<proteinExistence type="predicted"/>
<evidence type="ECO:0000313" key="1">
    <source>
        <dbReference type="EMBL" id="KAL2065234.1"/>
    </source>
</evidence>
<sequence>MHAFSCELLSAEWKPIYWQGEWWDNWVHFQLTASFRSSLKLRDRTPWSHHRGLQLHLCHLPVHPRSFRYSTTNTYLHIYPSIKKMFSAISNTISALGMGPEGGEQPPEVKNNTKPHAKWDLRLNVPQNLPAKLEGREHPEILFRLDFTTRGRTDGYTSFNFHTENGTNINFHISFRPNQTVHAARWYEGAWD</sequence>
<accession>A0ABR4C5P0</accession>
<dbReference type="EMBL" id="JAZHXI010000012">
    <property type="protein sequence ID" value="KAL2065234.1"/>
    <property type="molecule type" value="Genomic_DNA"/>
</dbReference>
<name>A0ABR4C5P0_9HELO</name>
<evidence type="ECO:0008006" key="3">
    <source>
        <dbReference type="Google" id="ProtNLM"/>
    </source>
</evidence>
<protein>
    <recommendedName>
        <fullName evidence="3">Galectin</fullName>
    </recommendedName>
</protein>
<keyword evidence="2" id="KW-1185">Reference proteome</keyword>
<dbReference type="Proteomes" id="UP001595075">
    <property type="component" value="Unassembled WGS sequence"/>
</dbReference>